<protein>
    <submittedName>
        <fullName evidence="1">Uncharacterized protein</fullName>
    </submittedName>
</protein>
<proteinExistence type="predicted"/>
<keyword evidence="2" id="KW-1185">Reference proteome</keyword>
<reference evidence="1 2" key="1">
    <citation type="submission" date="2017-07" db="EMBL/GenBank/DDBJ databases">
        <title>Phylogenetic study on the rhizospheric bacterium Ochrobactrum sp. A44.</title>
        <authorList>
            <person name="Krzyzanowska D.M."/>
            <person name="Ossowicki A."/>
            <person name="Rajewska M."/>
            <person name="Maciag T."/>
            <person name="Kaczynski Z."/>
            <person name="Czerwicka M."/>
            <person name="Jafra S."/>
        </authorList>
    </citation>
    <scope>NUCLEOTIDE SEQUENCE [LARGE SCALE GENOMIC DNA]</scope>
    <source>
        <strain evidence="1 2">CCUG 30717</strain>
    </source>
</reference>
<dbReference type="Proteomes" id="UP000216188">
    <property type="component" value="Unassembled WGS sequence"/>
</dbReference>
<gene>
    <name evidence="1" type="ORF">CEV34_0037</name>
</gene>
<evidence type="ECO:0000313" key="2">
    <source>
        <dbReference type="Proteomes" id="UP000216188"/>
    </source>
</evidence>
<sequence length="46" mass="5086">MYDRGTAAVAVGIRTLFDGDSARSDDFSLNHEDLVFAYSKLCRGMI</sequence>
<organism evidence="1 2">
    <name type="scientific">Brucella pseudogrignonensis</name>
    <dbReference type="NCBI Taxonomy" id="419475"/>
    <lineage>
        <taxon>Bacteria</taxon>
        <taxon>Pseudomonadati</taxon>
        <taxon>Pseudomonadota</taxon>
        <taxon>Alphaproteobacteria</taxon>
        <taxon>Hyphomicrobiales</taxon>
        <taxon>Brucellaceae</taxon>
        <taxon>Brucella/Ochrobactrum group</taxon>
        <taxon>Brucella</taxon>
    </lineage>
</organism>
<accession>A0A256GUY6</accession>
<dbReference type="AlphaFoldDB" id="A0A256GUY6"/>
<dbReference type="EMBL" id="NNRM01000001">
    <property type="protein sequence ID" value="OYR30973.1"/>
    <property type="molecule type" value="Genomic_DNA"/>
</dbReference>
<name>A0A256GUY6_9HYPH</name>
<evidence type="ECO:0000313" key="1">
    <source>
        <dbReference type="EMBL" id="OYR30973.1"/>
    </source>
</evidence>
<comment type="caution">
    <text evidence="1">The sequence shown here is derived from an EMBL/GenBank/DDBJ whole genome shotgun (WGS) entry which is preliminary data.</text>
</comment>